<comment type="caution">
    <text evidence="1">The sequence shown here is derived from an EMBL/GenBank/DDBJ whole genome shotgun (WGS) entry which is preliminary data.</text>
</comment>
<evidence type="ECO:0000313" key="2">
    <source>
        <dbReference type="Proteomes" id="UP000640583"/>
    </source>
</evidence>
<proteinExistence type="predicted"/>
<keyword evidence="2" id="KW-1185">Reference proteome</keyword>
<evidence type="ECO:0000313" key="1">
    <source>
        <dbReference type="EMBL" id="MBI1494463.1"/>
    </source>
</evidence>
<dbReference type="RefSeq" id="WP_228849227.1">
    <property type="nucleotide sequence ID" value="NZ_JADCKQ010000009.1"/>
</dbReference>
<accession>A0A8J7IX06</accession>
<dbReference type="AlphaFoldDB" id="A0A8J7IX06"/>
<gene>
    <name evidence="1" type="ORF">H1D41_12520</name>
</gene>
<dbReference type="Proteomes" id="UP000640583">
    <property type="component" value="Unassembled WGS sequence"/>
</dbReference>
<sequence length="236" mass="26712">MRIPEPRQCGQVWHLAHENLGQVTVVHHALAGQEIALIIEETRPGFSFGNSPDAVLAPLTRLAEAGFVLPDLLVFRQPTNKQTSQFPVWGRMQFHAEFSVAGHSGPKGSALMLEAQRTGTELSWPRKLTLMDQEELARLRLDGHQITEDRRGYKISLTETGVGNTLFRRTLLHEFGHWVDYLRLKGQDDHGDAYFRRPSVEREAFAHKFASEWQCLCDLYGMNASLTDSFPKPGHL</sequence>
<organism evidence="1 2">
    <name type="scientific">Halocynthiibacter styelae</name>
    <dbReference type="NCBI Taxonomy" id="2761955"/>
    <lineage>
        <taxon>Bacteria</taxon>
        <taxon>Pseudomonadati</taxon>
        <taxon>Pseudomonadota</taxon>
        <taxon>Alphaproteobacteria</taxon>
        <taxon>Rhodobacterales</taxon>
        <taxon>Paracoccaceae</taxon>
        <taxon>Halocynthiibacter</taxon>
    </lineage>
</organism>
<reference evidence="1" key="1">
    <citation type="submission" date="2020-10" db="EMBL/GenBank/DDBJ databases">
        <title>Paenihalocynthiibacter styelae gen. nov., sp. nov., isolated from stalked sea squirt Styela clava.</title>
        <authorList>
            <person name="Kim Y.-O."/>
            <person name="Yoon J.-H."/>
        </authorList>
    </citation>
    <scope>NUCLEOTIDE SEQUENCE</scope>
    <source>
        <strain evidence="1">MYP1-1</strain>
    </source>
</reference>
<name>A0A8J7IX06_9RHOB</name>
<dbReference type="EMBL" id="JADCKQ010000009">
    <property type="protein sequence ID" value="MBI1494463.1"/>
    <property type="molecule type" value="Genomic_DNA"/>
</dbReference>
<protein>
    <submittedName>
        <fullName evidence="1">Uncharacterized protein</fullName>
    </submittedName>
</protein>